<dbReference type="EMBL" id="AP018586">
    <property type="protein sequence ID" value="BBD91562.1"/>
    <property type="molecule type" value="Genomic_DNA"/>
</dbReference>
<dbReference type="RefSeq" id="WP_002444303.1">
    <property type="nucleotide sequence ID" value="NZ_AP018585.1"/>
</dbReference>
<dbReference type="PROSITE" id="PS51257">
    <property type="entry name" value="PROKAR_LIPOPROTEIN"/>
    <property type="match status" value="1"/>
</dbReference>
<feature type="compositionally biased region" description="Low complexity" evidence="1">
    <location>
        <begin position="61"/>
        <end position="79"/>
    </location>
</feature>
<keyword evidence="4" id="KW-1185">Reference proteome</keyword>
<dbReference type="Proteomes" id="UP000274772">
    <property type="component" value="Chromosome"/>
</dbReference>
<reference evidence="3 4" key="1">
    <citation type="submission" date="2018-05" db="EMBL/GenBank/DDBJ databases">
        <title>Complete genome sequencing of three human clinical isolates of Staphylococcus caprae reveals virulence factors similar to those of S. epidermidis and S. capitis.</title>
        <authorList>
            <person name="Watanabe S."/>
            <person name="Cui L."/>
        </authorList>
    </citation>
    <scope>NUCLEOTIDE SEQUENCE [LARGE SCALE GENOMIC DNA]</scope>
    <source>
        <strain evidence="3 4">JMUB590</strain>
    </source>
</reference>
<evidence type="ECO:0008006" key="5">
    <source>
        <dbReference type="Google" id="ProtNLM"/>
    </source>
</evidence>
<keyword evidence="2" id="KW-0812">Transmembrane</keyword>
<name>A0ABM7FR18_9STAP</name>
<dbReference type="GeneID" id="58050223"/>
<feature type="compositionally biased region" description="Polar residues" evidence="1">
    <location>
        <begin position="80"/>
        <end position="105"/>
    </location>
</feature>
<evidence type="ECO:0000256" key="2">
    <source>
        <dbReference type="SAM" id="Phobius"/>
    </source>
</evidence>
<accession>A0ABM7FR18</accession>
<protein>
    <recommendedName>
        <fullName evidence="5">Lipoprotein</fullName>
    </recommendedName>
</protein>
<evidence type="ECO:0000313" key="3">
    <source>
        <dbReference type="EMBL" id="BBD91562.1"/>
    </source>
</evidence>
<sequence>MDKPVKLAVGIYLAIILVICSCYLAFILIGSLQGKDMSNSVLDSDHSRINNTSRNSDEDVSSTSSSSDSSHSHSFTNTNYQMVDSNKSQTNNHTQKNANSSYQVY</sequence>
<evidence type="ECO:0000313" key="4">
    <source>
        <dbReference type="Proteomes" id="UP000274772"/>
    </source>
</evidence>
<gene>
    <name evidence="3" type="ORF">JMUB590_0452</name>
</gene>
<feature type="transmembrane region" description="Helical" evidence="2">
    <location>
        <begin position="12"/>
        <end position="32"/>
    </location>
</feature>
<feature type="region of interest" description="Disordered" evidence="1">
    <location>
        <begin position="40"/>
        <end position="105"/>
    </location>
</feature>
<organism evidence="3 4">
    <name type="scientific">Staphylococcus caprae</name>
    <dbReference type="NCBI Taxonomy" id="29380"/>
    <lineage>
        <taxon>Bacteria</taxon>
        <taxon>Bacillati</taxon>
        <taxon>Bacillota</taxon>
        <taxon>Bacilli</taxon>
        <taxon>Bacillales</taxon>
        <taxon>Staphylococcaceae</taxon>
        <taxon>Staphylococcus</taxon>
    </lineage>
</organism>
<keyword evidence="2" id="KW-0472">Membrane</keyword>
<evidence type="ECO:0000256" key="1">
    <source>
        <dbReference type="SAM" id="MobiDB-lite"/>
    </source>
</evidence>
<proteinExistence type="predicted"/>
<keyword evidence="2" id="KW-1133">Transmembrane helix</keyword>